<dbReference type="RefSeq" id="WP_146827040.1">
    <property type="nucleotide sequence ID" value="NZ_BAAAYQ010000001.1"/>
</dbReference>
<reference evidence="7 8" key="1">
    <citation type="submission" date="2019-07" db="EMBL/GenBank/DDBJ databases">
        <title>Whole genome shotgun sequence of Aeromicrobium flavum NBRC 107625.</title>
        <authorList>
            <person name="Hosoyama A."/>
            <person name="Uohara A."/>
            <person name="Ohji S."/>
            <person name="Ichikawa N."/>
        </authorList>
    </citation>
    <scope>NUCLEOTIDE SEQUENCE [LARGE SCALE GENOMIC DNA]</scope>
    <source>
        <strain evidence="7 8">NBRC 107625</strain>
    </source>
</reference>
<dbReference type="Proteomes" id="UP000321769">
    <property type="component" value="Unassembled WGS sequence"/>
</dbReference>
<comment type="caution">
    <text evidence="7">The sequence shown here is derived from an EMBL/GenBank/DDBJ whole genome shotgun (WGS) entry which is preliminary data.</text>
</comment>
<feature type="chain" id="PRO_5022191596" description="NlpC/P60 domain-containing protein" evidence="5">
    <location>
        <begin position="26"/>
        <end position="198"/>
    </location>
</feature>
<evidence type="ECO:0000256" key="4">
    <source>
        <dbReference type="ARBA" id="ARBA00022807"/>
    </source>
</evidence>
<evidence type="ECO:0000256" key="3">
    <source>
        <dbReference type="ARBA" id="ARBA00022801"/>
    </source>
</evidence>
<dbReference type="Pfam" id="PF00877">
    <property type="entry name" value="NLPC_P60"/>
    <property type="match status" value="1"/>
</dbReference>
<dbReference type="GO" id="GO:0006508">
    <property type="term" value="P:proteolysis"/>
    <property type="evidence" value="ECO:0007669"/>
    <property type="project" value="UniProtKB-KW"/>
</dbReference>
<evidence type="ECO:0000256" key="2">
    <source>
        <dbReference type="ARBA" id="ARBA00022670"/>
    </source>
</evidence>
<keyword evidence="4" id="KW-0788">Thiol protease</keyword>
<evidence type="ECO:0000259" key="6">
    <source>
        <dbReference type="PROSITE" id="PS51935"/>
    </source>
</evidence>
<keyword evidence="8" id="KW-1185">Reference proteome</keyword>
<keyword evidence="2" id="KW-0645">Protease</keyword>
<feature type="domain" description="NlpC/P60" evidence="6">
    <location>
        <begin position="82"/>
        <end position="198"/>
    </location>
</feature>
<sequence length="198" mass="21313">MRHVATMLAASVAASVLSLAAPAQAAPSTVTTGVATTSVATTNAAPTAAQLRKQRIIKKKAAIKKKRAIVAKKKAIKKKRAIKRGKKIMRVASKYRGTPYRWGGTSPSGFDCSGYVKYVAKKSVKKNMPRIAGAQMSKGKKIAKSKKRKGDLIGFYNGSGVYHIGIYAGGGKIWHSPRPGKSVEKVKIWTSGYKVRRI</sequence>
<keyword evidence="5" id="KW-0732">Signal</keyword>
<gene>
    <name evidence="7" type="ORF">AFL01nite_15220</name>
</gene>
<dbReference type="PANTHER" id="PTHR47053">
    <property type="entry name" value="MUREIN DD-ENDOPEPTIDASE MEPH-RELATED"/>
    <property type="match status" value="1"/>
</dbReference>
<evidence type="ECO:0000313" key="8">
    <source>
        <dbReference type="Proteomes" id="UP000321769"/>
    </source>
</evidence>
<feature type="signal peptide" evidence="5">
    <location>
        <begin position="1"/>
        <end position="25"/>
    </location>
</feature>
<dbReference type="AlphaFoldDB" id="A0A512HUT2"/>
<accession>A0A512HUT2</accession>
<dbReference type="InterPro" id="IPR000064">
    <property type="entry name" value="NLP_P60_dom"/>
</dbReference>
<dbReference type="OrthoDB" id="5177647at2"/>
<dbReference type="GO" id="GO:0008234">
    <property type="term" value="F:cysteine-type peptidase activity"/>
    <property type="evidence" value="ECO:0007669"/>
    <property type="project" value="UniProtKB-KW"/>
</dbReference>
<evidence type="ECO:0000256" key="1">
    <source>
        <dbReference type="ARBA" id="ARBA00007074"/>
    </source>
</evidence>
<name>A0A512HUT2_9ACTN</name>
<dbReference type="InterPro" id="IPR051202">
    <property type="entry name" value="Peptidase_C40"/>
</dbReference>
<dbReference type="PANTHER" id="PTHR47053:SF1">
    <property type="entry name" value="MUREIN DD-ENDOPEPTIDASE MEPH-RELATED"/>
    <property type="match status" value="1"/>
</dbReference>
<comment type="similarity">
    <text evidence="1">Belongs to the peptidase C40 family.</text>
</comment>
<dbReference type="InterPro" id="IPR038765">
    <property type="entry name" value="Papain-like_cys_pep_sf"/>
</dbReference>
<dbReference type="Gene3D" id="3.90.1720.10">
    <property type="entry name" value="endopeptidase domain like (from Nostoc punctiforme)"/>
    <property type="match status" value="1"/>
</dbReference>
<dbReference type="PROSITE" id="PS51935">
    <property type="entry name" value="NLPC_P60"/>
    <property type="match status" value="1"/>
</dbReference>
<protein>
    <recommendedName>
        <fullName evidence="6">NlpC/P60 domain-containing protein</fullName>
    </recommendedName>
</protein>
<dbReference type="SUPFAM" id="SSF54001">
    <property type="entry name" value="Cysteine proteinases"/>
    <property type="match status" value="1"/>
</dbReference>
<keyword evidence="3" id="KW-0378">Hydrolase</keyword>
<evidence type="ECO:0000313" key="7">
    <source>
        <dbReference type="EMBL" id="GEO89195.1"/>
    </source>
</evidence>
<proteinExistence type="inferred from homology"/>
<dbReference type="EMBL" id="BJZQ01000005">
    <property type="protein sequence ID" value="GEO89195.1"/>
    <property type="molecule type" value="Genomic_DNA"/>
</dbReference>
<organism evidence="7 8">
    <name type="scientific">Aeromicrobium flavum</name>
    <dbReference type="NCBI Taxonomy" id="416568"/>
    <lineage>
        <taxon>Bacteria</taxon>
        <taxon>Bacillati</taxon>
        <taxon>Actinomycetota</taxon>
        <taxon>Actinomycetes</taxon>
        <taxon>Propionibacteriales</taxon>
        <taxon>Nocardioidaceae</taxon>
        <taxon>Aeromicrobium</taxon>
    </lineage>
</organism>
<evidence type="ECO:0000256" key="5">
    <source>
        <dbReference type="SAM" id="SignalP"/>
    </source>
</evidence>